<dbReference type="InterPro" id="IPR051786">
    <property type="entry name" value="ASN_synthetase/amidase"/>
</dbReference>
<accession>X0VHE3</accession>
<dbReference type="PANTHER" id="PTHR43284:SF1">
    <property type="entry name" value="ASPARAGINE SYNTHETASE"/>
    <property type="match status" value="1"/>
</dbReference>
<evidence type="ECO:0000313" key="2">
    <source>
        <dbReference type="EMBL" id="GAG11893.1"/>
    </source>
</evidence>
<sequence length="253" mass="29504">WASKPHTWTVGFEDCNEFEWARLASEEKQSIHSEVLIQVQEFISLSKFMITKRKEPLSVPNEVLLYKMTMEVKKKNTVILSGEGADELFFGYDRIFKWASNNKWDINEFNRLYSYGTNDDIEIVEDAIRPFVHHKKTIDIVAAFFQVAHLHGLLRRLDNATMLCSVEARVPFVDHRLVERMAGVPFDYRMKNGIVKSPLKNIFNNIIPKPIIDRVKVGFPVPLASIPFYNANNTPMDNWLEFNLNQFKQCYIN</sequence>
<dbReference type="GO" id="GO:0006529">
    <property type="term" value="P:asparagine biosynthetic process"/>
    <property type="evidence" value="ECO:0007669"/>
    <property type="project" value="InterPro"/>
</dbReference>
<dbReference type="GO" id="GO:0004066">
    <property type="term" value="F:asparagine synthase (glutamine-hydrolyzing) activity"/>
    <property type="evidence" value="ECO:0007669"/>
    <property type="project" value="InterPro"/>
</dbReference>
<feature type="non-terminal residue" evidence="2">
    <location>
        <position position="1"/>
    </location>
</feature>
<dbReference type="InterPro" id="IPR001962">
    <property type="entry name" value="Asn_synthase"/>
</dbReference>
<name>X0VHE3_9ZZZZ</name>
<dbReference type="CDD" id="cd01991">
    <property type="entry name" value="Asn_synthase_B_C"/>
    <property type="match status" value="1"/>
</dbReference>
<dbReference type="InterPro" id="IPR014729">
    <property type="entry name" value="Rossmann-like_a/b/a_fold"/>
</dbReference>
<dbReference type="Gene3D" id="3.40.50.620">
    <property type="entry name" value="HUPs"/>
    <property type="match status" value="1"/>
</dbReference>
<reference evidence="2" key="1">
    <citation type="journal article" date="2014" name="Front. Microbiol.">
        <title>High frequency of phylogenetically diverse reductive dehalogenase-homologous genes in deep subseafloor sedimentary metagenomes.</title>
        <authorList>
            <person name="Kawai M."/>
            <person name="Futagami T."/>
            <person name="Toyoda A."/>
            <person name="Takaki Y."/>
            <person name="Nishi S."/>
            <person name="Hori S."/>
            <person name="Arai W."/>
            <person name="Tsubouchi T."/>
            <person name="Morono Y."/>
            <person name="Uchiyama I."/>
            <person name="Ito T."/>
            <person name="Fujiyama A."/>
            <person name="Inagaki F."/>
            <person name="Takami H."/>
        </authorList>
    </citation>
    <scope>NUCLEOTIDE SEQUENCE</scope>
    <source>
        <strain evidence="2">Expedition CK06-06</strain>
    </source>
</reference>
<organism evidence="2">
    <name type="scientific">marine sediment metagenome</name>
    <dbReference type="NCBI Taxonomy" id="412755"/>
    <lineage>
        <taxon>unclassified sequences</taxon>
        <taxon>metagenomes</taxon>
        <taxon>ecological metagenomes</taxon>
    </lineage>
</organism>
<feature type="domain" description="Asparagine synthetase" evidence="1">
    <location>
        <begin position="4"/>
        <end position="226"/>
    </location>
</feature>
<protein>
    <recommendedName>
        <fullName evidence="1">Asparagine synthetase domain-containing protein</fullName>
    </recommendedName>
</protein>
<gene>
    <name evidence="2" type="ORF">S01H1_33551</name>
</gene>
<dbReference type="AlphaFoldDB" id="X0VHE3"/>
<evidence type="ECO:0000259" key="1">
    <source>
        <dbReference type="Pfam" id="PF00733"/>
    </source>
</evidence>
<dbReference type="Pfam" id="PF00733">
    <property type="entry name" value="Asn_synthase"/>
    <property type="match status" value="1"/>
</dbReference>
<dbReference type="PANTHER" id="PTHR43284">
    <property type="entry name" value="ASPARAGINE SYNTHETASE (GLUTAMINE-HYDROLYZING)"/>
    <property type="match status" value="1"/>
</dbReference>
<dbReference type="SUPFAM" id="SSF52402">
    <property type="entry name" value="Adenine nucleotide alpha hydrolases-like"/>
    <property type="match status" value="1"/>
</dbReference>
<dbReference type="EMBL" id="BARS01020838">
    <property type="protein sequence ID" value="GAG11893.1"/>
    <property type="molecule type" value="Genomic_DNA"/>
</dbReference>
<comment type="caution">
    <text evidence="2">The sequence shown here is derived from an EMBL/GenBank/DDBJ whole genome shotgun (WGS) entry which is preliminary data.</text>
</comment>
<proteinExistence type="predicted"/>